<protein>
    <recommendedName>
        <fullName evidence="1">G domain-containing protein</fullName>
    </recommendedName>
</protein>
<dbReference type="InterPro" id="IPR027417">
    <property type="entry name" value="P-loop_NTPase"/>
</dbReference>
<dbReference type="Pfam" id="PF01926">
    <property type="entry name" value="MMR_HSR1"/>
    <property type="match status" value="1"/>
</dbReference>
<dbReference type="Gene3D" id="3.40.50.300">
    <property type="entry name" value="P-loop containing nucleotide triphosphate hydrolases"/>
    <property type="match status" value="1"/>
</dbReference>
<name>A0AAD7UF77_9STRA</name>
<dbReference type="Proteomes" id="UP001230188">
    <property type="component" value="Unassembled WGS sequence"/>
</dbReference>
<reference evidence="2" key="1">
    <citation type="submission" date="2023-01" db="EMBL/GenBank/DDBJ databases">
        <title>Metagenome sequencing of chrysophaentin producing Chrysophaeum taylorii.</title>
        <authorList>
            <person name="Davison J."/>
            <person name="Bewley C."/>
        </authorList>
    </citation>
    <scope>NUCLEOTIDE SEQUENCE</scope>
    <source>
        <strain evidence="2">NIES-1699</strain>
    </source>
</reference>
<feature type="domain" description="G" evidence="1">
    <location>
        <begin position="68"/>
        <end position="186"/>
    </location>
</feature>
<evidence type="ECO:0000313" key="2">
    <source>
        <dbReference type="EMBL" id="KAJ8604463.1"/>
    </source>
</evidence>
<accession>A0AAD7UF77</accession>
<evidence type="ECO:0000259" key="1">
    <source>
        <dbReference type="Pfam" id="PF01926"/>
    </source>
</evidence>
<keyword evidence="3" id="KW-1185">Reference proteome</keyword>
<sequence length="565" mass="62318">MEDDASWTSDVTLVRENTSGDASWTSDLTMVRELAADDEASVRELAAALRRTELESVMTCGGDALSYVLVGNTGVGKSTLANFLAGRSIVVEVFEETVDEFVRHEHRLRVIDPICEAGTARDSVTQIVQCVRVGADAILVDTPGWQATEGWLARVINALVLERALETCRRAIMVFVVRVHDICGGRDRGVNFKRTLDQLLRFLDASDDVVVLYSHCDPRLSYNDVGAALNDLKSSRQFSEERTFIDHMISSLKRHKDLLLLKLLEGTDGLDGQRASLLEVLEETAARASTRDATTFRPHTLSEDERAILSSGMNGLRVVVGHRLEQKHFASCERLADDLSDMATVAAALPEVAHGFQDAVRIVRECFSSRCEQVAQAMLKHDYANAAIHVAAVDRVDPRTRRVVLRASGRDLEAEFNASIVDKINETSSTLEDSILATKLTSLAATEGAMETGSRVLGELRTLRDHLGSWLTEERRDAYDRTTAAVHRAVAQAKDSALKHLDNNNSNANALDDDKAVSSLRRCLDYLRASVAIERAGHCDDCAEWYDLLRTKLAERASHAESPCE</sequence>
<dbReference type="CDD" id="cd00882">
    <property type="entry name" value="Ras_like_GTPase"/>
    <property type="match status" value="1"/>
</dbReference>
<dbReference type="SUPFAM" id="SSF52540">
    <property type="entry name" value="P-loop containing nucleoside triphosphate hydrolases"/>
    <property type="match status" value="2"/>
</dbReference>
<organism evidence="2 3">
    <name type="scientific">Chrysophaeum taylorii</name>
    <dbReference type="NCBI Taxonomy" id="2483200"/>
    <lineage>
        <taxon>Eukaryota</taxon>
        <taxon>Sar</taxon>
        <taxon>Stramenopiles</taxon>
        <taxon>Ochrophyta</taxon>
        <taxon>Pelagophyceae</taxon>
        <taxon>Pelagomonadales</taxon>
        <taxon>Pelagomonadaceae</taxon>
        <taxon>Chrysophaeum</taxon>
    </lineage>
</organism>
<evidence type="ECO:0000313" key="3">
    <source>
        <dbReference type="Proteomes" id="UP001230188"/>
    </source>
</evidence>
<comment type="caution">
    <text evidence="2">The sequence shown here is derived from an EMBL/GenBank/DDBJ whole genome shotgun (WGS) entry which is preliminary data.</text>
</comment>
<dbReference type="AlphaFoldDB" id="A0AAD7UF77"/>
<dbReference type="InterPro" id="IPR006073">
    <property type="entry name" value="GTP-bd"/>
</dbReference>
<gene>
    <name evidence="2" type="ORF">CTAYLR_000936</name>
</gene>
<dbReference type="EMBL" id="JAQMWT010000330">
    <property type="protein sequence ID" value="KAJ8604463.1"/>
    <property type="molecule type" value="Genomic_DNA"/>
</dbReference>
<proteinExistence type="predicted"/>
<dbReference type="GO" id="GO:0005525">
    <property type="term" value="F:GTP binding"/>
    <property type="evidence" value="ECO:0007669"/>
    <property type="project" value="InterPro"/>
</dbReference>